<reference evidence="1 2" key="1">
    <citation type="journal article" date="2022" name="Genome Biol. Evol.">
        <title>The Spruce Budworm Genome: Reconstructing the Evolutionary History of Antifreeze Proteins.</title>
        <authorList>
            <person name="Beliveau C."/>
            <person name="Gagne P."/>
            <person name="Picq S."/>
            <person name="Vernygora O."/>
            <person name="Keeling C.I."/>
            <person name="Pinkney K."/>
            <person name="Doucet D."/>
            <person name="Wen F."/>
            <person name="Johnston J.S."/>
            <person name="Maaroufi H."/>
            <person name="Boyle B."/>
            <person name="Laroche J."/>
            <person name="Dewar K."/>
            <person name="Juretic N."/>
            <person name="Blackburn G."/>
            <person name="Nisole A."/>
            <person name="Brunet B."/>
            <person name="Brandao M."/>
            <person name="Lumley L."/>
            <person name="Duan J."/>
            <person name="Quan G."/>
            <person name="Lucarotti C.J."/>
            <person name="Roe A.D."/>
            <person name="Sperling F.A.H."/>
            <person name="Levesque R.C."/>
            <person name="Cusson M."/>
        </authorList>
    </citation>
    <scope>NUCLEOTIDE SEQUENCE [LARGE SCALE GENOMIC DNA]</scope>
    <source>
        <strain evidence="1">Glfc:IPQL:Cfum</strain>
    </source>
</reference>
<accession>A0ACC0K1J0</accession>
<sequence length="162" mass="18456">MYTLHADIARNEDTPVAHMVHMRTPVESLINLEAQIQGQIYHLLGALLPLPDADHQFLQIYFMGNHDAEVDRRCAHNPTVKRTIVQELQTFLHQNNDLVKCSKLHWIACHQIAIISSLELTKHLLVSTLGGLTHQQSTKWLLSLLEKICSLEISYFIVGTMN</sequence>
<dbReference type="EMBL" id="CM046131">
    <property type="protein sequence ID" value="KAI8430260.1"/>
    <property type="molecule type" value="Genomic_DNA"/>
</dbReference>
<evidence type="ECO:0000313" key="2">
    <source>
        <dbReference type="Proteomes" id="UP001064048"/>
    </source>
</evidence>
<gene>
    <name evidence="1" type="ORF">MSG28_000594</name>
</gene>
<dbReference type="Proteomes" id="UP001064048">
    <property type="component" value="Chromosome Z"/>
</dbReference>
<organism evidence="1 2">
    <name type="scientific">Choristoneura fumiferana</name>
    <name type="common">Spruce budworm moth</name>
    <name type="synonym">Archips fumiferana</name>
    <dbReference type="NCBI Taxonomy" id="7141"/>
    <lineage>
        <taxon>Eukaryota</taxon>
        <taxon>Metazoa</taxon>
        <taxon>Ecdysozoa</taxon>
        <taxon>Arthropoda</taxon>
        <taxon>Hexapoda</taxon>
        <taxon>Insecta</taxon>
        <taxon>Pterygota</taxon>
        <taxon>Neoptera</taxon>
        <taxon>Endopterygota</taxon>
        <taxon>Lepidoptera</taxon>
        <taxon>Glossata</taxon>
        <taxon>Ditrysia</taxon>
        <taxon>Tortricoidea</taxon>
        <taxon>Tortricidae</taxon>
        <taxon>Tortricinae</taxon>
        <taxon>Choristoneura</taxon>
    </lineage>
</organism>
<comment type="caution">
    <text evidence="1">The sequence shown here is derived from an EMBL/GenBank/DDBJ whole genome shotgun (WGS) entry which is preliminary data.</text>
</comment>
<keyword evidence="2" id="KW-1185">Reference proteome</keyword>
<name>A0ACC0K1J0_CHOFU</name>
<proteinExistence type="predicted"/>
<evidence type="ECO:0000313" key="1">
    <source>
        <dbReference type="EMBL" id="KAI8430260.1"/>
    </source>
</evidence>
<protein>
    <submittedName>
        <fullName evidence="1">Uncharacterized protein</fullName>
    </submittedName>
</protein>